<dbReference type="SUPFAM" id="SSF47336">
    <property type="entry name" value="ACP-like"/>
    <property type="match status" value="1"/>
</dbReference>
<dbReference type="InterPro" id="IPR009081">
    <property type="entry name" value="PP-bd_ACP"/>
</dbReference>
<comment type="caution">
    <text evidence="5">The sequence shown here is derived from an EMBL/GenBank/DDBJ whole genome shotgun (WGS) entry which is preliminary data.</text>
</comment>
<dbReference type="SUPFAM" id="SSF56801">
    <property type="entry name" value="Acetyl-CoA synthetase-like"/>
    <property type="match status" value="1"/>
</dbReference>
<evidence type="ECO:0000256" key="1">
    <source>
        <dbReference type="ARBA" id="ARBA00022598"/>
    </source>
</evidence>
<dbReference type="Gene3D" id="1.10.1200.10">
    <property type="entry name" value="ACP-like"/>
    <property type="match status" value="1"/>
</dbReference>
<feature type="region of interest" description="Disordered" evidence="2">
    <location>
        <begin position="1"/>
        <end position="44"/>
    </location>
</feature>
<dbReference type="EMBL" id="BAAAWD010000029">
    <property type="protein sequence ID" value="GAA3039767.1"/>
    <property type="molecule type" value="Genomic_DNA"/>
</dbReference>
<dbReference type="Proteomes" id="UP001499930">
    <property type="component" value="Unassembled WGS sequence"/>
</dbReference>
<evidence type="ECO:0000259" key="4">
    <source>
        <dbReference type="Pfam" id="PF00550"/>
    </source>
</evidence>
<feature type="transmembrane region" description="Helical" evidence="3">
    <location>
        <begin position="193"/>
        <end position="218"/>
    </location>
</feature>
<keyword evidence="3" id="KW-0472">Membrane</keyword>
<accession>A0ABP6LGN1</accession>
<organism evidence="5 6">
    <name type="scientific">Streptosporangium longisporum</name>
    <dbReference type="NCBI Taxonomy" id="46187"/>
    <lineage>
        <taxon>Bacteria</taxon>
        <taxon>Bacillati</taxon>
        <taxon>Actinomycetota</taxon>
        <taxon>Actinomycetes</taxon>
        <taxon>Streptosporangiales</taxon>
        <taxon>Streptosporangiaceae</taxon>
        <taxon>Streptosporangium</taxon>
    </lineage>
</organism>
<reference evidence="6" key="1">
    <citation type="journal article" date="2019" name="Int. J. Syst. Evol. Microbiol.">
        <title>The Global Catalogue of Microorganisms (GCM) 10K type strain sequencing project: providing services to taxonomists for standard genome sequencing and annotation.</title>
        <authorList>
            <consortium name="The Broad Institute Genomics Platform"/>
            <consortium name="The Broad Institute Genome Sequencing Center for Infectious Disease"/>
            <person name="Wu L."/>
            <person name="Ma J."/>
        </authorList>
    </citation>
    <scope>NUCLEOTIDE SEQUENCE [LARGE SCALE GENOMIC DNA]</scope>
    <source>
        <strain evidence="6">JCM 3106</strain>
    </source>
</reference>
<evidence type="ECO:0000256" key="2">
    <source>
        <dbReference type="SAM" id="MobiDB-lite"/>
    </source>
</evidence>
<feature type="domain" description="Carrier" evidence="4">
    <location>
        <begin position="117"/>
        <end position="166"/>
    </location>
</feature>
<keyword evidence="6" id="KW-1185">Reference proteome</keyword>
<keyword evidence="3" id="KW-0812">Transmembrane</keyword>
<sequence length="339" mass="35362">MLVGYVVPAEGPGRTSGPASGPTSDRDSGPASDRAPGRSPGRAFDRTEAAEHLRRILPAALVPRIVVVDDLPTRTSGKIDRDALPWPPPGGLGGADGSGGSVAAAMPGVDTWVAGRWTDVLGGAEGDFFAEGGTSLAAARLVAALRERYPAVTVGDVYDNPTLPSLDAHLSALDAPEIVTTGRTVAPVPRRAAIVQAVLTLPLLTVGALRWVVALAALNNVVSLPWAPAVSWWWVLAGALLFVSPAGRIALAAGGARLLLRGLEPGTHPRGGGVHLRLWFAERLSERLGVARWPAHPGSPTTRGRSAPRSARTPTCTRCRRSPACSSWAGARRWNPRPT</sequence>
<dbReference type="Gene3D" id="3.30.300.30">
    <property type="match status" value="1"/>
</dbReference>
<proteinExistence type="predicted"/>
<evidence type="ECO:0000313" key="6">
    <source>
        <dbReference type="Proteomes" id="UP001499930"/>
    </source>
</evidence>
<dbReference type="PANTHER" id="PTHR45527">
    <property type="entry name" value="NONRIBOSOMAL PEPTIDE SYNTHETASE"/>
    <property type="match status" value="1"/>
</dbReference>
<protein>
    <recommendedName>
        <fullName evidence="4">Carrier domain-containing protein</fullName>
    </recommendedName>
</protein>
<name>A0ABP6LGN1_9ACTN</name>
<feature type="region of interest" description="Disordered" evidence="2">
    <location>
        <begin position="292"/>
        <end position="315"/>
    </location>
</feature>
<dbReference type="InterPro" id="IPR036736">
    <property type="entry name" value="ACP-like_sf"/>
</dbReference>
<dbReference type="InterPro" id="IPR045851">
    <property type="entry name" value="AMP-bd_C_sf"/>
</dbReference>
<evidence type="ECO:0000256" key="3">
    <source>
        <dbReference type="SAM" id="Phobius"/>
    </source>
</evidence>
<keyword evidence="3" id="KW-1133">Transmembrane helix</keyword>
<keyword evidence="1" id="KW-0436">Ligase</keyword>
<dbReference type="PANTHER" id="PTHR45527:SF10">
    <property type="entry name" value="PYOCHELIN SYNTHASE PCHF"/>
    <property type="match status" value="1"/>
</dbReference>
<dbReference type="Pfam" id="PF00550">
    <property type="entry name" value="PP-binding"/>
    <property type="match status" value="1"/>
</dbReference>
<feature type="transmembrane region" description="Helical" evidence="3">
    <location>
        <begin position="230"/>
        <end position="251"/>
    </location>
</feature>
<gene>
    <name evidence="5" type="ORF">GCM10017559_80170</name>
</gene>
<evidence type="ECO:0000313" key="5">
    <source>
        <dbReference type="EMBL" id="GAA3039767.1"/>
    </source>
</evidence>